<keyword evidence="2 6" id="KW-0540">Nuclease</keyword>
<dbReference type="GO" id="GO:0016787">
    <property type="term" value="F:hydrolase activity"/>
    <property type="evidence" value="ECO:0007669"/>
    <property type="project" value="UniProtKB-KW"/>
</dbReference>
<keyword evidence="1 6" id="KW-1277">Toxin-antitoxin system</keyword>
<feature type="domain" description="PIN" evidence="7">
    <location>
        <begin position="4"/>
        <end position="123"/>
    </location>
</feature>
<evidence type="ECO:0000313" key="9">
    <source>
        <dbReference type="Proteomes" id="UP000576393"/>
    </source>
</evidence>
<dbReference type="RefSeq" id="WP_179825545.1">
    <property type="nucleotide sequence ID" value="NZ_JACCCO010000002.1"/>
</dbReference>
<evidence type="ECO:0000256" key="6">
    <source>
        <dbReference type="HAMAP-Rule" id="MF_00265"/>
    </source>
</evidence>
<evidence type="ECO:0000256" key="2">
    <source>
        <dbReference type="ARBA" id="ARBA00022722"/>
    </source>
</evidence>
<name>A0A852UZ51_9ACTN</name>
<keyword evidence="4 6" id="KW-0378">Hydrolase</keyword>
<organism evidence="8 9">
    <name type="scientific">Streptosporangium sandarakinum</name>
    <dbReference type="NCBI Taxonomy" id="1260955"/>
    <lineage>
        <taxon>Bacteria</taxon>
        <taxon>Bacillati</taxon>
        <taxon>Actinomycetota</taxon>
        <taxon>Actinomycetes</taxon>
        <taxon>Streptosporangiales</taxon>
        <taxon>Streptosporangiaceae</taxon>
        <taxon>Streptosporangium</taxon>
    </lineage>
</organism>
<protein>
    <recommendedName>
        <fullName evidence="6">Ribonuclease VapC</fullName>
        <shortName evidence="6">RNase VapC</shortName>
        <ecNumber evidence="6">3.1.-.-</ecNumber>
    </recommendedName>
    <alternativeName>
        <fullName evidence="6">Toxin VapC</fullName>
    </alternativeName>
</protein>
<dbReference type="GO" id="GO:0000287">
    <property type="term" value="F:magnesium ion binding"/>
    <property type="evidence" value="ECO:0007669"/>
    <property type="project" value="UniProtKB-UniRule"/>
</dbReference>
<evidence type="ECO:0000256" key="3">
    <source>
        <dbReference type="ARBA" id="ARBA00022723"/>
    </source>
</evidence>
<dbReference type="SUPFAM" id="SSF88723">
    <property type="entry name" value="PIN domain-like"/>
    <property type="match status" value="1"/>
</dbReference>
<gene>
    <name evidence="6" type="primary">vapC</name>
    <name evidence="8" type="ORF">HDA43_004963</name>
</gene>
<keyword evidence="5 6" id="KW-0460">Magnesium</keyword>
<dbReference type="EC" id="3.1.-.-" evidence="6"/>
<evidence type="ECO:0000256" key="5">
    <source>
        <dbReference type="ARBA" id="ARBA00022842"/>
    </source>
</evidence>
<dbReference type="EMBL" id="JACCCO010000002">
    <property type="protein sequence ID" value="NYF42762.1"/>
    <property type="molecule type" value="Genomic_DNA"/>
</dbReference>
<comment type="caution">
    <text evidence="8">The sequence shown here is derived from an EMBL/GenBank/DDBJ whole genome shotgun (WGS) entry which is preliminary data.</text>
</comment>
<proteinExistence type="inferred from homology"/>
<dbReference type="HAMAP" id="MF_00265">
    <property type="entry name" value="VapC_Nob1"/>
    <property type="match status" value="1"/>
</dbReference>
<dbReference type="InterPro" id="IPR022907">
    <property type="entry name" value="VapC_family"/>
</dbReference>
<accession>A0A852UZ51</accession>
<keyword evidence="3 6" id="KW-0479">Metal-binding</keyword>
<dbReference type="Pfam" id="PF01850">
    <property type="entry name" value="PIN"/>
    <property type="match status" value="1"/>
</dbReference>
<keyword evidence="6" id="KW-0800">Toxin</keyword>
<reference evidence="8 9" key="1">
    <citation type="submission" date="2020-07" db="EMBL/GenBank/DDBJ databases">
        <title>Sequencing the genomes of 1000 actinobacteria strains.</title>
        <authorList>
            <person name="Klenk H.-P."/>
        </authorList>
    </citation>
    <scope>NUCLEOTIDE SEQUENCE [LARGE SCALE GENOMIC DNA]</scope>
    <source>
        <strain evidence="8 9">DSM 45763</strain>
    </source>
</reference>
<dbReference type="GO" id="GO:0004540">
    <property type="term" value="F:RNA nuclease activity"/>
    <property type="evidence" value="ECO:0007669"/>
    <property type="project" value="InterPro"/>
</dbReference>
<evidence type="ECO:0000256" key="1">
    <source>
        <dbReference type="ARBA" id="ARBA00022649"/>
    </source>
</evidence>
<evidence type="ECO:0000256" key="4">
    <source>
        <dbReference type="ARBA" id="ARBA00022801"/>
    </source>
</evidence>
<comment type="similarity">
    <text evidence="6">Belongs to the PINc/VapC protein family.</text>
</comment>
<evidence type="ECO:0000259" key="7">
    <source>
        <dbReference type="Pfam" id="PF01850"/>
    </source>
</evidence>
<dbReference type="Gene3D" id="3.40.50.1010">
    <property type="entry name" value="5'-nuclease"/>
    <property type="match status" value="1"/>
</dbReference>
<dbReference type="InterPro" id="IPR029060">
    <property type="entry name" value="PIN-like_dom_sf"/>
</dbReference>
<evidence type="ECO:0000313" key="8">
    <source>
        <dbReference type="EMBL" id="NYF42762.1"/>
    </source>
</evidence>
<keyword evidence="9" id="KW-1185">Reference proteome</keyword>
<comment type="cofactor">
    <cofactor evidence="6">
        <name>Mg(2+)</name>
        <dbReference type="ChEBI" id="CHEBI:18420"/>
    </cofactor>
</comment>
<dbReference type="AlphaFoldDB" id="A0A852UZ51"/>
<sequence>MTTLLDTGPLVAALDIADKHHFRCAELLETAPGPLLVPVPVMVEVCWLIEKHRGSLAEAAFLDSLDAGELTLISLEREDITRIAELVRTYRNLPLGAVDASVIAIAERLGLPTVATLDHRHFNVVRPRHVQALRLLP</sequence>
<feature type="binding site" evidence="6">
    <location>
        <position position="99"/>
    </location>
    <ligand>
        <name>Mg(2+)</name>
        <dbReference type="ChEBI" id="CHEBI:18420"/>
    </ligand>
</feature>
<dbReference type="InterPro" id="IPR002716">
    <property type="entry name" value="PIN_dom"/>
</dbReference>
<dbReference type="Proteomes" id="UP000576393">
    <property type="component" value="Unassembled WGS sequence"/>
</dbReference>
<dbReference type="GO" id="GO:0090729">
    <property type="term" value="F:toxin activity"/>
    <property type="evidence" value="ECO:0007669"/>
    <property type="project" value="UniProtKB-KW"/>
</dbReference>
<comment type="function">
    <text evidence="6">Toxic component of a toxin-antitoxin (TA) system. An RNase.</text>
</comment>
<feature type="binding site" evidence="6">
    <location>
        <position position="6"/>
    </location>
    <ligand>
        <name>Mg(2+)</name>
        <dbReference type="ChEBI" id="CHEBI:18420"/>
    </ligand>
</feature>